<protein>
    <recommendedName>
        <fullName evidence="2">30S ribosomal protein S16</fullName>
    </recommendedName>
</protein>
<organism evidence="1">
    <name type="scientific">termite gut metagenome</name>
    <dbReference type="NCBI Taxonomy" id="433724"/>
    <lineage>
        <taxon>unclassified sequences</taxon>
        <taxon>metagenomes</taxon>
        <taxon>organismal metagenomes</taxon>
    </lineage>
</organism>
<dbReference type="AlphaFoldDB" id="A0A5J4QKB0"/>
<proteinExistence type="predicted"/>
<evidence type="ECO:0000313" key="1">
    <source>
        <dbReference type="EMBL" id="KAA6321023.1"/>
    </source>
</evidence>
<accession>A0A5J4QKB0</accession>
<feature type="non-terminal residue" evidence="1">
    <location>
        <position position="1"/>
    </location>
</feature>
<name>A0A5J4QKB0_9ZZZZ</name>
<comment type="caution">
    <text evidence="1">The sequence shown here is derived from an EMBL/GenBank/DDBJ whole genome shotgun (WGS) entry which is preliminary data.</text>
</comment>
<gene>
    <name evidence="1" type="ORF">EZS27_029275</name>
</gene>
<sequence length="95" mass="10377">AKGAFSEEEANARFTAWQNNKQSGLAALKVKQQEAQKAEEKARFEAEKKVNEVRAKALAAKKVVEVSLQAAPSEEPVLEEKEVPVLEITPTEAGE</sequence>
<evidence type="ECO:0008006" key="2">
    <source>
        <dbReference type="Google" id="ProtNLM"/>
    </source>
</evidence>
<dbReference type="EMBL" id="SNRY01003425">
    <property type="protein sequence ID" value="KAA6321023.1"/>
    <property type="molecule type" value="Genomic_DNA"/>
</dbReference>
<reference evidence="1" key="1">
    <citation type="submission" date="2019-03" db="EMBL/GenBank/DDBJ databases">
        <title>Single cell metagenomics reveals metabolic interactions within the superorganism composed of flagellate Streblomastix strix and complex community of Bacteroidetes bacteria on its surface.</title>
        <authorList>
            <person name="Treitli S.C."/>
            <person name="Kolisko M."/>
            <person name="Husnik F."/>
            <person name="Keeling P."/>
            <person name="Hampl V."/>
        </authorList>
    </citation>
    <scope>NUCLEOTIDE SEQUENCE</scope>
    <source>
        <strain evidence="1">STM</strain>
    </source>
</reference>